<organism evidence="1 2">
    <name type="scientific">Daphnia magna</name>
    <dbReference type="NCBI Taxonomy" id="35525"/>
    <lineage>
        <taxon>Eukaryota</taxon>
        <taxon>Metazoa</taxon>
        <taxon>Ecdysozoa</taxon>
        <taxon>Arthropoda</taxon>
        <taxon>Crustacea</taxon>
        <taxon>Branchiopoda</taxon>
        <taxon>Diplostraca</taxon>
        <taxon>Cladocera</taxon>
        <taxon>Anomopoda</taxon>
        <taxon>Daphniidae</taxon>
        <taxon>Daphnia</taxon>
    </lineage>
</organism>
<comment type="caution">
    <text evidence="1">The sequence shown here is derived from an EMBL/GenBank/DDBJ whole genome shotgun (WGS) entry which is preliminary data.</text>
</comment>
<sequence>MPQSSDSSDISTVCVFYCLEKLRTSNHHGGDENVVLALWCSTEAKQPKQHKEKQDFILPVLFLHVVLGSH</sequence>
<protein>
    <submittedName>
        <fullName evidence="1">Uncharacterized protein</fullName>
    </submittedName>
</protein>
<reference evidence="1 2" key="1">
    <citation type="submission" date="2016-03" db="EMBL/GenBank/DDBJ databases">
        <title>EvidentialGene: Evidence-directed Construction of Genes on Genomes.</title>
        <authorList>
            <person name="Gilbert D.G."/>
            <person name="Choi J.-H."/>
            <person name="Mockaitis K."/>
            <person name="Colbourne J."/>
            <person name="Pfrender M."/>
        </authorList>
    </citation>
    <scope>NUCLEOTIDE SEQUENCE [LARGE SCALE GENOMIC DNA]</scope>
    <source>
        <strain evidence="1 2">Xinb3</strain>
        <tissue evidence="1">Complete organism</tissue>
    </source>
</reference>
<dbReference type="EMBL" id="LRGB01001367">
    <property type="protein sequence ID" value="KZS12122.1"/>
    <property type="molecule type" value="Genomic_DNA"/>
</dbReference>
<proteinExistence type="predicted"/>
<dbReference type="Proteomes" id="UP000076858">
    <property type="component" value="Unassembled WGS sequence"/>
</dbReference>
<evidence type="ECO:0000313" key="2">
    <source>
        <dbReference type="Proteomes" id="UP000076858"/>
    </source>
</evidence>
<accession>A0A162C6A5</accession>
<evidence type="ECO:0000313" key="1">
    <source>
        <dbReference type="EMBL" id="KZS12122.1"/>
    </source>
</evidence>
<dbReference type="AlphaFoldDB" id="A0A162C6A5"/>
<keyword evidence="2" id="KW-1185">Reference proteome</keyword>
<name>A0A162C6A5_9CRUS</name>
<gene>
    <name evidence="1" type="ORF">APZ42_023022</name>
</gene>